<feature type="transmembrane region" description="Helical" evidence="1">
    <location>
        <begin position="20"/>
        <end position="39"/>
    </location>
</feature>
<accession>A0AA49IYF5</accession>
<keyword evidence="1" id="KW-0472">Membrane</keyword>
<evidence type="ECO:0000256" key="1">
    <source>
        <dbReference type="SAM" id="Phobius"/>
    </source>
</evidence>
<organism evidence="2">
    <name type="scientific">Candidatus Nitricoxidivorans perseverans</name>
    <dbReference type="NCBI Taxonomy" id="2975601"/>
    <lineage>
        <taxon>Bacteria</taxon>
        <taxon>Pseudomonadati</taxon>
        <taxon>Pseudomonadota</taxon>
        <taxon>Betaproteobacteria</taxon>
        <taxon>Nitrosomonadales</taxon>
        <taxon>Sterolibacteriaceae</taxon>
        <taxon>Candidatus Nitricoxidivorans</taxon>
    </lineage>
</organism>
<dbReference type="EMBL" id="CP107246">
    <property type="protein sequence ID" value="WIM05579.1"/>
    <property type="molecule type" value="Genomic_DNA"/>
</dbReference>
<feature type="transmembrane region" description="Helical" evidence="1">
    <location>
        <begin position="116"/>
        <end position="140"/>
    </location>
</feature>
<feature type="transmembrane region" description="Helical" evidence="1">
    <location>
        <begin position="397"/>
        <end position="420"/>
    </location>
</feature>
<feature type="transmembrane region" description="Helical" evidence="1">
    <location>
        <begin position="221"/>
        <end position="239"/>
    </location>
</feature>
<dbReference type="KEGG" id="npv:OHM77_13015"/>
<feature type="transmembrane region" description="Helical" evidence="1">
    <location>
        <begin position="251"/>
        <end position="272"/>
    </location>
</feature>
<protein>
    <submittedName>
        <fullName evidence="2">Uncharacterized protein</fullName>
    </submittedName>
</protein>
<reference evidence="2" key="1">
    <citation type="journal article" date="2023" name="Nat. Microbiol.">
        <title>Enrichment and characterization of a nitric oxide-reducing microbial community in a continuous bioreactor.</title>
        <authorList>
            <person name="Garrido-Amador P."/>
            <person name="Stortenbeker N."/>
            <person name="Wessels H.J.C.T."/>
            <person name="Speth D.R."/>
            <person name="Garcia-Heredia I."/>
            <person name="Kartal B."/>
        </authorList>
    </citation>
    <scope>NUCLEOTIDE SEQUENCE</scope>
    <source>
        <strain evidence="2">MAG1</strain>
    </source>
</reference>
<keyword evidence="1" id="KW-0812">Transmembrane</keyword>
<feature type="transmembrane region" description="Helical" evidence="1">
    <location>
        <begin position="51"/>
        <end position="75"/>
    </location>
</feature>
<feature type="transmembrane region" description="Helical" evidence="1">
    <location>
        <begin position="371"/>
        <end position="391"/>
    </location>
</feature>
<feature type="transmembrane region" description="Helical" evidence="1">
    <location>
        <begin position="87"/>
        <end position="110"/>
    </location>
</feature>
<feature type="transmembrane region" description="Helical" evidence="1">
    <location>
        <begin position="315"/>
        <end position="340"/>
    </location>
</feature>
<evidence type="ECO:0000313" key="2">
    <source>
        <dbReference type="EMBL" id="WIM05579.1"/>
    </source>
</evidence>
<gene>
    <name evidence="2" type="ORF">OHM77_13015</name>
</gene>
<feature type="transmembrane region" description="Helical" evidence="1">
    <location>
        <begin position="284"/>
        <end position="303"/>
    </location>
</feature>
<keyword evidence="1" id="KW-1133">Transmembrane helix</keyword>
<dbReference type="Proteomes" id="UP001234916">
    <property type="component" value="Chromosome"/>
</dbReference>
<sequence length="435" mass="46718">MHPNLSFEQAPPISVPYRFFLTAPWFGVAAGLLLAWMGADALASRWMPGALAITHLLTAGFMLQAMTGALLQFVPVAAGGNVWRPRLLAGVAHPVLAVATLLLVFAFMTAGVGGRLYLAAAILFSVVLGGYVVVVGSALWRTPAHGATILALRAAIIGLAVTVVLGVALAGGLGLQKVWPLVEMTNVHAAWGLGGWSLLLLSGVSYYVVPMFQLTPAYPAWLARWLPAALLSVLGVWSLQLADHALAWQRWVLLIGLILAAAFAAATLVLQFRRRRKVPDPTLGFFRGAMLALIMIFVSALAFETIPELGSHPRTAVWLGMLALPGVFVSAINGMLYKIVPFLNWLHLQRLCGLTVLPPNMKRMIPESSMFGQMRLHFASLTALLASVPWPELTRPAGLLFAVSCAWLGGNLVIGVRSYLIFRNQIRAGDAGRES</sequence>
<feature type="transmembrane region" description="Helical" evidence="1">
    <location>
        <begin position="152"/>
        <end position="175"/>
    </location>
</feature>
<dbReference type="AlphaFoldDB" id="A0AA49IYF5"/>
<feature type="transmembrane region" description="Helical" evidence="1">
    <location>
        <begin position="187"/>
        <end position="209"/>
    </location>
</feature>
<name>A0AA49IYF5_9PROT</name>
<proteinExistence type="predicted"/>